<organism evidence="1">
    <name type="scientific">marine sediment metagenome</name>
    <dbReference type="NCBI Taxonomy" id="412755"/>
    <lineage>
        <taxon>unclassified sequences</taxon>
        <taxon>metagenomes</taxon>
        <taxon>ecological metagenomes</taxon>
    </lineage>
</organism>
<gene>
    <name evidence="1" type="ORF">LCGC14_3061030</name>
</gene>
<dbReference type="AlphaFoldDB" id="A0A0F8WJF7"/>
<reference evidence="1" key="1">
    <citation type="journal article" date="2015" name="Nature">
        <title>Complex archaea that bridge the gap between prokaryotes and eukaryotes.</title>
        <authorList>
            <person name="Spang A."/>
            <person name="Saw J.H."/>
            <person name="Jorgensen S.L."/>
            <person name="Zaremba-Niedzwiedzka K."/>
            <person name="Martijn J."/>
            <person name="Lind A.E."/>
            <person name="van Eijk R."/>
            <person name="Schleper C."/>
            <person name="Guy L."/>
            <person name="Ettema T.J."/>
        </authorList>
    </citation>
    <scope>NUCLEOTIDE SEQUENCE</scope>
</reference>
<protein>
    <submittedName>
        <fullName evidence="1">Uncharacterized protein</fullName>
    </submittedName>
</protein>
<accession>A0A0F8WJF7</accession>
<comment type="caution">
    <text evidence="1">The sequence shown here is derived from an EMBL/GenBank/DDBJ whole genome shotgun (WGS) entry which is preliminary data.</text>
</comment>
<proteinExistence type="predicted"/>
<evidence type="ECO:0000313" key="1">
    <source>
        <dbReference type="EMBL" id="KKK56788.1"/>
    </source>
</evidence>
<name>A0A0F8WJF7_9ZZZZ</name>
<dbReference type="EMBL" id="LAZR01064816">
    <property type="protein sequence ID" value="KKK56788.1"/>
    <property type="molecule type" value="Genomic_DNA"/>
</dbReference>
<sequence length="65" mass="7483">MLYYRTDACECVCVVIGRLRRDIVLSDVSTILSDVGGRWWPSSAYKDAHCGLVRQRVIKYEIFAQ</sequence>